<dbReference type="GO" id="GO:0005829">
    <property type="term" value="C:cytosol"/>
    <property type="evidence" value="ECO:0007669"/>
    <property type="project" value="TreeGrafter"/>
</dbReference>
<keyword evidence="6" id="KW-0547">Nucleotide-binding</keyword>
<evidence type="ECO:0000256" key="9">
    <source>
        <dbReference type="ARBA" id="ARBA00022960"/>
    </source>
</evidence>
<keyword evidence="12" id="KW-0961">Cell wall biogenesis/degradation</keyword>
<dbReference type="GO" id="GO:0009252">
    <property type="term" value="P:peptidoglycan biosynthetic process"/>
    <property type="evidence" value="ECO:0007669"/>
    <property type="project" value="UniProtKB-KW"/>
</dbReference>
<dbReference type="InterPro" id="IPR005905">
    <property type="entry name" value="D_ala_D_ala"/>
</dbReference>
<dbReference type="SUPFAM" id="SSF56059">
    <property type="entry name" value="Glutathione synthetase ATP-binding domain-like"/>
    <property type="match status" value="1"/>
</dbReference>
<dbReference type="HAMAP" id="MF_00047">
    <property type="entry name" value="Dala_Dala_lig"/>
    <property type="match status" value="1"/>
</dbReference>
<dbReference type="GO" id="GO:0005524">
    <property type="term" value="F:ATP binding"/>
    <property type="evidence" value="ECO:0007669"/>
    <property type="project" value="UniProtKB-KW"/>
</dbReference>
<feature type="domain" description="ATP-grasp" evidence="13">
    <location>
        <begin position="137"/>
        <end position="344"/>
    </location>
</feature>
<dbReference type="InterPro" id="IPR011761">
    <property type="entry name" value="ATP-grasp"/>
</dbReference>
<evidence type="ECO:0000256" key="11">
    <source>
        <dbReference type="ARBA" id="ARBA00023211"/>
    </source>
</evidence>
<evidence type="ECO:0000313" key="15">
    <source>
        <dbReference type="EMBL" id="CAB4576201.1"/>
    </source>
</evidence>
<dbReference type="Gene3D" id="3.40.50.20">
    <property type="match status" value="1"/>
</dbReference>
<comment type="similarity">
    <text evidence="3">Belongs to the D-alanine--D-alanine ligase family.</text>
</comment>
<keyword evidence="11" id="KW-0464">Manganese</keyword>
<sequence length="351" mass="37537">MIRLALIYGGASPEHSVSCVTALGVYSAIDRKRYEVVPIGVTPSGRFVLHSIDSKWKLSDYPKVSEASPEVVMPLGGGELKLASGESLGPVDIAFPVLHGVNGEDGSIQGLLQLCGLPYVGNGVLASALAMDKAFSKQAFRQAGLSVAEGIVIAKHDWDSNPKDVIGKAQALLNPACFVKPARSGSSVGVSKVKSADELSVAIEAAFKFDDKVLIEKQVIGREVECSVLQLPDGSLKVSLAGEIKMHDREFYDYEAKYIDDSAELIVPTKLTDSELNQMQADAIRAFQSLGCSGLARTDFFLTEKGFVITELNTMPGFTPISMYPSLFAASGISYQELVETLIQTGLAAKR</sequence>
<proteinExistence type="inferred from homology"/>
<evidence type="ECO:0000313" key="14">
    <source>
        <dbReference type="EMBL" id="CAB4549328.1"/>
    </source>
</evidence>
<dbReference type="InterPro" id="IPR000291">
    <property type="entry name" value="D-Ala_lig_Van_CS"/>
</dbReference>
<dbReference type="InterPro" id="IPR011095">
    <property type="entry name" value="Dala_Dala_lig_C"/>
</dbReference>
<dbReference type="GO" id="GO:0071555">
    <property type="term" value="P:cell wall organization"/>
    <property type="evidence" value="ECO:0007669"/>
    <property type="project" value="UniProtKB-KW"/>
</dbReference>
<dbReference type="NCBIfam" id="NF002528">
    <property type="entry name" value="PRK01966.1-4"/>
    <property type="match status" value="1"/>
</dbReference>
<dbReference type="Gene3D" id="3.30.1490.20">
    <property type="entry name" value="ATP-grasp fold, A domain"/>
    <property type="match status" value="1"/>
</dbReference>
<dbReference type="InterPro" id="IPR016185">
    <property type="entry name" value="PreATP-grasp_dom_sf"/>
</dbReference>
<dbReference type="PROSITE" id="PS50975">
    <property type="entry name" value="ATP_GRASP"/>
    <property type="match status" value="1"/>
</dbReference>
<dbReference type="Pfam" id="PF07478">
    <property type="entry name" value="Dala_Dala_lig_C"/>
    <property type="match status" value="1"/>
</dbReference>
<dbReference type="PIRSF" id="PIRSF039102">
    <property type="entry name" value="Ddl/VanB"/>
    <property type="match status" value="1"/>
</dbReference>
<dbReference type="PROSITE" id="PS00844">
    <property type="entry name" value="DALA_DALA_LIGASE_2"/>
    <property type="match status" value="1"/>
</dbReference>
<name>A0A6J6CHJ2_9ZZZZ</name>
<evidence type="ECO:0000259" key="13">
    <source>
        <dbReference type="PROSITE" id="PS50975"/>
    </source>
</evidence>
<keyword evidence="8" id="KW-0460">Magnesium</keyword>
<evidence type="ECO:0000256" key="7">
    <source>
        <dbReference type="ARBA" id="ARBA00022840"/>
    </source>
</evidence>
<evidence type="ECO:0000256" key="2">
    <source>
        <dbReference type="ARBA" id="ARBA00001946"/>
    </source>
</evidence>
<dbReference type="InterPro" id="IPR011127">
    <property type="entry name" value="Dala_Dala_lig_N"/>
</dbReference>
<comment type="cofactor">
    <cofactor evidence="2">
        <name>Mg(2+)</name>
        <dbReference type="ChEBI" id="CHEBI:18420"/>
    </cofactor>
</comment>
<keyword evidence="5" id="KW-0479">Metal-binding</keyword>
<dbReference type="Gene3D" id="3.30.470.20">
    <property type="entry name" value="ATP-grasp fold, B domain"/>
    <property type="match status" value="1"/>
</dbReference>
<accession>A0A6J6CHJ2</accession>
<dbReference type="GO" id="GO:0008360">
    <property type="term" value="P:regulation of cell shape"/>
    <property type="evidence" value="ECO:0007669"/>
    <property type="project" value="UniProtKB-KW"/>
</dbReference>
<evidence type="ECO:0000256" key="12">
    <source>
        <dbReference type="ARBA" id="ARBA00023316"/>
    </source>
</evidence>
<evidence type="ECO:0000256" key="5">
    <source>
        <dbReference type="ARBA" id="ARBA00022723"/>
    </source>
</evidence>
<dbReference type="InterPro" id="IPR013815">
    <property type="entry name" value="ATP_grasp_subdomain_1"/>
</dbReference>
<evidence type="ECO:0000256" key="6">
    <source>
        <dbReference type="ARBA" id="ARBA00022741"/>
    </source>
</evidence>
<dbReference type="NCBIfam" id="NF002378">
    <property type="entry name" value="PRK01372.1"/>
    <property type="match status" value="1"/>
</dbReference>
<dbReference type="EMBL" id="CAEZST010000016">
    <property type="protein sequence ID" value="CAB4549328.1"/>
    <property type="molecule type" value="Genomic_DNA"/>
</dbReference>
<evidence type="ECO:0000256" key="3">
    <source>
        <dbReference type="ARBA" id="ARBA00010871"/>
    </source>
</evidence>
<gene>
    <name evidence="14" type="ORF">UFOPK1503_00917</name>
    <name evidence="15" type="ORF">UFOPK1693_01025</name>
</gene>
<dbReference type="SUPFAM" id="SSF52440">
    <property type="entry name" value="PreATP-grasp domain"/>
    <property type="match status" value="1"/>
</dbReference>
<keyword evidence="4" id="KW-0436">Ligase</keyword>
<dbReference type="AlphaFoldDB" id="A0A6J6CHJ2"/>
<dbReference type="FunFam" id="3.30.470.20:FF:000008">
    <property type="entry name" value="D-alanine--D-alanine ligase"/>
    <property type="match status" value="1"/>
</dbReference>
<dbReference type="NCBIfam" id="TIGR01205">
    <property type="entry name" value="D_ala_D_alaTIGR"/>
    <property type="match status" value="1"/>
</dbReference>
<keyword evidence="10" id="KW-0573">Peptidoglycan synthesis</keyword>
<dbReference type="PANTHER" id="PTHR23132">
    <property type="entry name" value="D-ALANINE--D-ALANINE LIGASE"/>
    <property type="match status" value="1"/>
</dbReference>
<dbReference type="PROSITE" id="PS00843">
    <property type="entry name" value="DALA_DALA_LIGASE_1"/>
    <property type="match status" value="1"/>
</dbReference>
<dbReference type="EMBL" id="CAEZTO010000023">
    <property type="protein sequence ID" value="CAB4576201.1"/>
    <property type="molecule type" value="Genomic_DNA"/>
</dbReference>
<evidence type="ECO:0000256" key="1">
    <source>
        <dbReference type="ARBA" id="ARBA00001936"/>
    </source>
</evidence>
<keyword evidence="7" id="KW-0067">ATP-binding</keyword>
<dbReference type="PANTHER" id="PTHR23132:SF25">
    <property type="entry name" value="D-ALANINE--D-ALANINE LIGASE A"/>
    <property type="match status" value="1"/>
</dbReference>
<comment type="cofactor">
    <cofactor evidence="1">
        <name>Mn(2+)</name>
        <dbReference type="ChEBI" id="CHEBI:29035"/>
    </cofactor>
</comment>
<keyword evidence="9" id="KW-0133">Cell shape</keyword>
<dbReference type="GO" id="GO:0008716">
    <property type="term" value="F:D-alanine-D-alanine ligase activity"/>
    <property type="evidence" value="ECO:0007669"/>
    <property type="project" value="InterPro"/>
</dbReference>
<evidence type="ECO:0000256" key="10">
    <source>
        <dbReference type="ARBA" id="ARBA00022984"/>
    </source>
</evidence>
<evidence type="ECO:0000256" key="8">
    <source>
        <dbReference type="ARBA" id="ARBA00022842"/>
    </source>
</evidence>
<dbReference type="GO" id="GO:0046872">
    <property type="term" value="F:metal ion binding"/>
    <property type="evidence" value="ECO:0007669"/>
    <property type="project" value="UniProtKB-KW"/>
</dbReference>
<protein>
    <submittedName>
        <fullName evidence="14">Unannotated protein</fullName>
    </submittedName>
</protein>
<dbReference type="Pfam" id="PF01820">
    <property type="entry name" value="Dala_Dala_lig_N"/>
    <property type="match status" value="1"/>
</dbReference>
<reference evidence="14" key="1">
    <citation type="submission" date="2020-05" db="EMBL/GenBank/DDBJ databases">
        <authorList>
            <person name="Chiriac C."/>
            <person name="Salcher M."/>
            <person name="Ghai R."/>
            <person name="Kavagutti S V."/>
        </authorList>
    </citation>
    <scope>NUCLEOTIDE SEQUENCE</scope>
</reference>
<organism evidence="14">
    <name type="scientific">freshwater metagenome</name>
    <dbReference type="NCBI Taxonomy" id="449393"/>
    <lineage>
        <taxon>unclassified sequences</taxon>
        <taxon>metagenomes</taxon>
        <taxon>ecological metagenomes</taxon>
    </lineage>
</organism>
<evidence type="ECO:0000256" key="4">
    <source>
        <dbReference type="ARBA" id="ARBA00022598"/>
    </source>
</evidence>